<dbReference type="EMBL" id="JAEHNZ010000002">
    <property type="protein sequence ID" value="MBK0396363.1"/>
    <property type="molecule type" value="Genomic_DNA"/>
</dbReference>
<evidence type="ECO:0000256" key="1">
    <source>
        <dbReference type="ARBA" id="ARBA00009091"/>
    </source>
</evidence>
<dbReference type="PANTHER" id="PTHR35089:SF1">
    <property type="entry name" value="CHAPERONE PROTEIN SKP"/>
    <property type="match status" value="1"/>
</dbReference>
<evidence type="ECO:0000256" key="2">
    <source>
        <dbReference type="ARBA" id="ARBA00022729"/>
    </source>
</evidence>
<evidence type="ECO:0000256" key="3">
    <source>
        <dbReference type="SAM" id="SignalP"/>
    </source>
</evidence>
<name>A0ABS1BSY5_9NEIS</name>
<comment type="caution">
    <text evidence="4">The sequence shown here is derived from an EMBL/GenBank/DDBJ whole genome shotgun (WGS) entry which is preliminary data.</text>
</comment>
<keyword evidence="5" id="KW-1185">Reference proteome</keyword>
<evidence type="ECO:0000313" key="5">
    <source>
        <dbReference type="Proteomes" id="UP000614058"/>
    </source>
</evidence>
<dbReference type="GeneID" id="84907732"/>
<feature type="signal peptide" evidence="3">
    <location>
        <begin position="1"/>
        <end position="26"/>
    </location>
</feature>
<dbReference type="RefSeq" id="WP_003798229.1">
    <property type="nucleotide sequence ID" value="NZ_JAEHNZ010000002.1"/>
</dbReference>
<protein>
    <submittedName>
        <fullName evidence="4">OmpH family outer membrane protein</fullName>
    </submittedName>
</protein>
<dbReference type="Proteomes" id="UP000614058">
    <property type="component" value="Unassembled WGS sequence"/>
</dbReference>
<organism evidence="4 5">
    <name type="scientific">Kingella bonacorsii</name>
    <dbReference type="NCBI Taxonomy" id="2796361"/>
    <lineage>
        <taxon>Bacteria</taxon>
        <taxon>Pseudomonadati</taxon>
        <taxon>Pseudomonadota</taxon>
        <taxon>Betaproteobacteria</taxon>
        <taxon>Neisseriales</taxon>
        <taxon>Neisseriaceae</taxon>
        <taxon>Kingella</taxon>
    </lineage>
</organism>
<dbReference type="SMART" id="SM00935">
    <property type="entry name" value="OmpH"/>
    <property type="match status" value="1"/>
</dbReference>
<dbReference type="InterPro" id="IPR024930">
    <property type="entry name" value="Skp_dom_sf"/>
</dbReference>
<dbReference type="Pfam" id="PF03938">
    <property type="entry name" value="OmpH"/>
    <property type="match status" value="1"/>
</dbReference>
<dbReference type="PANTHER" id="PTHR35089">
    <property type="entry name" value="CHAPERONE PROTEIN SKP"/>
    <property type="match status" value="1"/>
</dbReference>
<sequence length="170" mass="19382">MKPLTIRNLCAAAVFSGCLIALPAHAERVQKFGYVNPERVYTETQAAQRIEATLQQEFGAQQQKLNALQQQGIQLKQKLTRGKLSNAARKQTEAKLLETGKQYRIASARLAEEYNLRRNEEFAALQNNANTVIRNIAEKEKYDLIVQEAVFVTQQYDITDRVIKLLDEMK</sequence>
<comment type="similarity">
    <text evidence="1">Belongs to the Skp family.</text>
</comment>
<keyword evidence="2 3" id="KW-0732">Signal</keyword>
<evidence type="ECO:0000313" key="4">
    <source>
        <dbReference type="EMBL" id="MBK0396363.1"/>
    </source>
</evidence>
<accession>A0ABS1BSY5</accession>
<dbReference type="Gene3D" id="3.30.910.20">
    <property type="entry name" value="Skp domain"/>
    <property type="match status" value="1"/>
</dbReference>
<dbReference type="SUPFAM" id="SSF111384">
    <property type="entry name" value="OmpH-like"/>
    <property type="match status" value="1"/>
</dbReference>
<dbReference type="PROSITE" id="PS51257">
    <property type="entry name" value="PROKAR_LIPOPROTEIN"/>
    <property type="match status" value="1"/>
</dbReference>
<proteinExistence type="inferred from homology"/>
<dbReference type="InterPro" id="IPR005632">
    <property type="entry name" value="Chaperone_Skp"/>
</dbReference>
<gene>
    <name evidence="4" type="ORF">JDW22_07190</name>
</gene>
<reference evidence="4 5" key="1">
    <citation type="journal article" date="2021" name="Pathogens">
        <title>Isolation and Characterization of Kingella bonacorsii sp. nov., A Novel Kingella Species Detected in a Stable Periodontitis Subject.</title>
        <authorList>
            <person name="Antezack A."/>
            <person name="Boxberger M."/>
            <person name="Rolland C."/>
            <person name="Monnet-Corti V."/>
            <person name="La Scola B."/>
        </authorList>
    </citation>
    <scope>NUCLEOTIDE SEQUENCE [LARGE SCALE GENOMIC DNA]</scope>
    <source>
        <strain evidence="4 5">Marseille-Q4569</strain>
    </source>
</reference>
<feature type="chain" id="PRO_5046384588" evidence="3">
    <location>
        <begin position="27"/>
        <end position="170"/>
    </location>
</feature>